<feature type="domain" description="HTH lysR-type" evidence="5">
    <location>
        <begin position="1"/>
        <end position="59"/>
    </location>
</feature>
<dbReference type="Pfam" id="PF00126">
    <property type="entry name" value="HTH_1"/>
    <property type="match status" value="1"/>
</dbReference>
<dbReference type="GO" id="GO:0003700">
    <property type="term" value="F:DNA-binding transcription factor activity"/>
    <property type="evidence" value="ECO:0007669"/>
    <property type="project" value="InterPro"/>
</dbReference>
<evidence type="ECO:0000313" key="7">
    <source>
        <dbReference type="Proteomes" id="UP000645257"/>
    </source>
</evidence>
<dbReference type="Proteomes" id="UP000645257">
    <property type="component" value="Unassembled WGS sequence"/>
</dbReference>
<dbReference type="PANTHER" id="PTHR30537">
    <property type="entry name" value="HTH-TYPE TRANSCRIPTIONAL REGULATOR"/>
    <property type="match status" value="1"/>
</dbReference>
<dbReference type="RefSeq" id="WP_189534463.1">
    <property type="nucleotide sequence ID" value="NZ_BMYX01000013.1"/>
</dbReference>
<dbReference type="PANTHER" id="PTHR30537:SF3">
    <property type="entry name" value="TRANSCRIPTIONAL REGULATORY PROTEIN"/>
    <property type="match status" value="1"/>
</dbReference>
<organism evidence="6 7">
    <name type="scientific">Paludibacterium paludis</name>
    <dbReference type="NCBI Taxonomy" id="1225769"/>
    <lineage>
        <taxon>Bacteria</taxon>
        <taxon>Pseudomonadati</taxon>
        <taxon>Pseudomonadota</taxon>
        <taxon>Betaproteobacteria</taxon>
        <taxon>Neisseriales</taxon>
        <taxon>Chromobacteriaceae</taxon>
        <taxon>Paludibacterium</taxon>
    </lineage>
</organism>
<reference evidence="6" key="1">
    <citation type="journal article" date="2014" name="Int. J. Syst. Evol. Microbiol.">
        <title>Complete genome sequence of Corynebacterium casei LMG S-19264T (=DSM 44701T), isolated from a smear-ripened cheese.</title>
        <authorList>
            <consortium name="US DOE Joint Genome Institute (JGI-PGF)"/>
            <person name="Walter F."/>
            <person name="Albersmeier A."/>
            <person name="Kalinowski J."/>
            <person name="Ruckert C."/>
        </authorList>
    </citation>
    <scope>NUCLEOTIDE SEQUENCE</scope>
    <source>
        <strain evidence="6">KCTC 32182</strain>
    </source>
</reference>
<evidence type="ECO:0000313" key="6">
    <source>
        <dbReference type="EMBL" id="GGY19110.1"/>
    </source>
</evidence>
<dbReference type="InterPro" id="IPR000847">
    <property type="entry name" value="LysR_HTH_N"/>
</dbReference>
<dbReference type="Gene3D" id="1.10.10.10">
    <property type="entry name" value="Winged helix-like DNA-binding domain superfamily/Winged helix DNA-binding domain"/>
    <property type="match status" value="1"/>
</dbReference>
<gene>
    <name evidence="6" type="ORF">GCM10011289_23190</name>
</gene>
<dbReference type="SUPFAM" id="SSF46785">
    <property type="entry name" value="Winged helix' DNA-binding domain"/>
    <property type="match status" value="1"/>
</dbReference>
<accession>A0A918UAY6</accession>
<dbReference type="FunFam" id="1.10.10.10:FF:000001">
    <property type="entry name" value="LysR family transcriptional regulator"/>
    <property type="match status" value="1"/>
</dbReference>
<dbReference type="InterPro" id="IPR005119">
    <property type="entry name" value="LysR_subst-bd"/>
</dbReference>
<comment type="caution">
    <text evidence="6">The sequence shown here is derived from an EMBL/GenBank/DDBJ whole genome shotgun (WGS) entry which is preliminary data.</text>
</comment>
<dbReference type="Gene3D" id="3.40.190.290">
    <property type="match status" value="1"/>
</dbReference>
<evidence type="ECO:0000256" key="1">
    <source>
        <dbReference type="ARBA" id="ARBA00009437"/>
    </source>
</evidence>
<dbReference type="AlphaFoldDB" id="A0A918UAY6"/>
<reference evidence="6" key="2">
    <citation type="submission" date="2020-09" db="EMBL/GenBank/DDBJ databases">
        <authorList>
            <person name="Sun Q."/>
            <person name="Kim S."/>
        </authorList>
    </citation>
    <scope>NUCLEOTIDE SEQUENCE</scope>
    <source>
        <strain evidence="6">KCTC 32182</strain>
    </source>
</reference>
<dbReference type="InterPro" id="IPR036390">
    <property type="entry name" value="WH_DNA-bd_sf"/>
</dbReference>
<dbReference type="GO" id="GO:0043565">
    <property type="term" value="F:sequence-specific DNA binding"/>
    <property type="evidence" value="ECO:0007669"/>
    <property type="project" value="TreeGrafter"/>
</dbReference>
<dbReference type="PROSITE" id="PS50931">
    <property type="entry name" value="HTH_LYSR"/>
    <property type="match status" value="1"/>
</dbReference>
<evidence type="ECO:0000256" key="2">
    <source>
        <dbReference type="ARBA" id="ARBA00023015"/>
    </source>
</evidence>
<protein>
    <submittedName>
        <fullName evidence="6">Transcriptional regulator</fullName>
    </submittedName>
</protein>
<dbReference type="CDD" id="cd08422">
    <property type="entry name" value="PBP2_CrgA_like"/>
    <property type="match status" value="1"/>
</dbReference>
<dbReference type="InterPro" id="IPR036388">
    <property type="entry name" value="WH-like_DNA-bd_sf"/>
</dbReference>
<keyword evidence="3" id="KW-0238">DNA-binding</keyword>
<comment type="similarity">
    <text evidence="1">Belongs to the LysR transcriptional regulatory family.</text>
</comment>
<name>A0A918UAY6_9NEIS</name>
<dbReference type="GO" id="GO:0006351">
    <property type="term" value="P:DNA-templated transcription"/>
    <property type="evidence" value="ECO:0007669"/>
    <property type="project" value="TreeGrafter"/>
</dbReference>
<dbReference type="Pfam" id="PF03466">
    <property type="entry name" value="LysR_substrate"/>
    <property type="match status" value="1"/>
</dbReference>
<dbReference type="SUPFAM" id="SSF53850">
    <property type="entry name" value="Periplasmic binding protein-like II"/>
    <property type="match status" value="1"/>
</dbReference>
<evidence type="ECO:0000256" key="3">
    <source>
        <dbReference type="ARBA" id="ARBA00023125"/>
    </source>
</evidence>
<keyword evidence="7" id="KW-1185">Reference proteome</keyword>
<keyword evidence="4" id="KW-0804">Transcription</keyword>
<dbReference type="InterPro" id="IPR058163">
    <property type="entry name" value="LysR-type_TF_proteobact-type"/>
</dbReference>
<sequence>MKLLWEIRAFCTVTDKKSFITAARTLGSSPSSITRAVQSLEEQLGTLLLNRTRSQISLTPAGELYYEHASRMLTLQDEAGDAIASLTSRPRGWLRLSAPESFAHVILPAALAKLEARHPELRFDIVYSDATLDPVAEKLDLAIRGAFPVSNDLIGYPLWPYRRYLFASPDYLARCGHPSKPEDLSNHAIIMHTAPRILRAWHFVSEQRAVSLSMHVRHRFNNGMAVVNAARQGLGVARLADWLVAEDEASGKLVRVCEAYRLVSSQGSDPVIHAVTPHRRLPARVRLLLDYLRAMAPSA</sequence>
<keyword evidence="2" id="KW-0805">Transcription regulation</keyword>
<dbReference type="EMBL" id="BMYX01000013">
    <property type="protein sequence ID" value="GGY19110.1"/>
    <property type="molecule type" value="Genomic_DNA"/>
</dbReference>
<evidence type="ECO:0000256" key="4">
    <source>
        <dbReference type="ARBA" id="ARBA00023163"/>
    </source>
</evidence>
<evidence type="ECO:0000259" key="5">
    <source>
        <dbReference type="PROSITE" id="PS50931"/>
    </source>
</evidence>
<proteinExistence type="inferred from homology"/>